<dbReference type="AlphaFoldDB" id="M2NK86"/>
<dbReference type="PANTHER" id="PTHR43111:SF1">
    <property type="entry name" value="ALDEHYDE DEHYDROGENASE B-RELATED"/>
    <property type="match status" value="1"/>
</dbReference>
<evidence type="ECO:0000313" key="2">
    <source>
        <dbReference type="EMBL" id="EMC99525.1"/>
    </source>
</evidence>
<keyword evidence="1" id="KW-1133">Transmembrane helix</keyword>
<protein>
    <recommendedName>
        <fullName evidence="4">Aldehyde dehydrogenase domain-containing protein</fullName>
    </recommendedName>
</protein>
<reference evidence="2 3" key="1">
    <citation type="journal article" date="2012" name="PLoS Pathog.">
        <title>Diverse lifestyles and strategies of plant pathogenesis encoded in the genomes of eighteen Dothideomycetes fungi.</title>
        <authorList>
            <person name="Ohm R.A."/>
            <person name="Feau N."/>
            <person name="Henrissat B."/>
            <person name="Schoch C.L."/>
            <person name="Horwitz B.A."/>
            <person name="Barry K.W."/>
            <person name="Condon B.J."/>
            <person name="Copeland A.C."/>
            <person name="Dhillon B."/>
            <person name="Glaser F."/>
            <person name="Hesse C.N."/>
            <person name="Kosti I."/>
            <person name="LaButti K."/>
            <person name="Lindquist E.A."/>
            <person name="Lucas S."/>
            <person name="Salamov A.A."/>
            <person name="Bradshaw R.E."/>
            <person name="Ciuffetti L."/>
            <person name="Hamelin R.C."/>
            <person name="Kema G.H.J."/>
            <person name="Lawrence C."/>
            <person name="Scott J.A."/>
            <person name="Spatafora J.W."/>
            <person name="Turgeon B.G."/>
            <person name="de Wit P.J.G.M."/>
            <person name="Zhong S."/>
            <person name="Goodwin S.B."/>
            <person name="Grigoriev I.V."/>
        </authorList>
    </citation>
    <scope>NUCLEOTIDE SEQUENCE [LARGE SCALE GENOMIC DNA]</scope>
    <source>
        <strain evidence="2 3">UAMH 10762</strain>
    </source>
</reference>
<evidence type="ECO:0008006" key="4">
    <source>
        <dbReference type="Google" id="ProtNLM"/>
    </source>
</evidence>
<dbReference type="KEGG" id="bcom:BAUCODRAFT_339943"/>
<name>M2NK86_BAUPA</name>
<dbReference type="InterPro" id="IPR016163">
    <property type="entry name" value="Ald_DH_C"/>
</dbReference>
<proteinExistence type="predicted"/>
<dbReference type="OMA" id="CHNAFFR"/>
<dbReference type="eggNOG" id="KOG2456">
    <property type="taxonomic scope" value="Eukaryota"/>
</dbReference>
<evidence type="ECO:0000256" key="1">
    <source>
        <dbReference type="SAM" id="Phobius"/>
    </source>
</evidence>
<keyword evidence="1" id="KW-0812">Transmembrane</keyword>
<dbReference type="PANTHER" id="PTHR43111">
    <property type="entry name" value="ALDEHYDE DEHYDROGENASE B-RELATED"/>
    <property type="match status" value="1"/>
</dbReference>
<keyword evidence="3" id="KW-1185">Reference proteome</keyword>
<dbReference type="Proteomes" id="UP000011761">
    <property type="component" value="Unassembled WGS sequence"/>
</dbReference>
<feature type="transmembrane region" description="Helical" evidence="1">
    <location>
        <begin position="453"/>
        <end position="474"/>
    </location>
</feature>
<dbReference type="Gene3D" id="3.40.309.10">
    <property type="entry name" value="Aldehyde Dehydrogenase, Chain A, domain 2"/>
    <property type="match status" value="1"/>
</dbReference>
<dbReference type="InterPro" id="IPR016161">
    <property type="entry name" value="Ald_DH/histidinol_DH"/>
</dbReference>
<dbReference type="STRING" id="717646.M2NK86"/>
<dbReference type="EMBL" id="KB445551">
    <property type="protein sequence ID" value="EMC99525.1"/>
    <property type="molecule type" value="Genomic_DNA"/>
</dbReference>
<sequence>MVEAFRRVRAAAIDGRAHNVYFRQIQLESLFKTIQSNVGQIRNAIKADYGHADGEIAIELNLTTKALRRDYASLEPKKLLEEEYRVAHGKNSPSARRPVGVVYIEPCAHTQFFSVIVPLSAAIASGNCVIILLENNLRAVTSILRKILPKALDQDIFTIADSPVKDQELLDASVLVNEQSSERWPRANQLSSPRMRRTVAVVDRTANVQRAARELTAARFSFGGRSPYAPDIVLVNEFVKDSFLDAVLMEYPELGRDTFMNGNASSKPAISAKALEWMREKDSGIRIIREGARHALAELTPRSSPNLLRKFEGPVMLIHAVTSLDDAIDLVNSITPNEPILAGYYFANASTVKYLDQFVDSTLSLINHVPTELLVGPAYPATHAIDLAVRYPQELFTVGKPAFVGASKPTPLLAALASSSDEAARKLLAEATAPLALIKRHPGGGVGFFEQGFLLNAGLILGTTLSLSGVGLYYGMKYGRRFW</sequence>
<dbReference type="HOGENOM" id="CLU_023881_0_0_1"/>
<dbReference type="GO" id="GO:0016620">
    <property type="term" value="F:oxidoreductase activity, acting on the aldehyde or oxo group of donors, NAD or NADP as acceptor"/>
    <property type="evidence" value="ECO:0007669"/>
    <property type="project" value="InterPro"/>
</dbReference>
<dbReference type="InterPro" id="IPR016162">
    <property type="entry name" value="Ald_DH_N"/>
</dbReference>
<dbReference type="SUPFAM" id="SSF53720">
    <property type="entry name" value="ALDH-like"/>
    <property type="match status" value="1"/>
</dbReference>
<dbReference type="RefSeq" id="XP_007673205.1">
    <property type="nucleotide sequence ID" value="XM_007675015.1"/>
</dbReference>
<evidence type="ECO:0000313" key="3">
    <source>
        <dbReference type="Proteomes" id="UP000011761"/>
    </source>
</evidence>
<gene>
    <name evidence="2" type="ORF">BAUCODRAFT_339943</name>
</gene>
<dbReference type="OrthoDB" id="5596991at2759"/>
<dbReference type="Gene3D" id="3.40.605.10">
    <property type="entry name" value="Aldehyde Dehydrogenase, Chain A, domain 1"/>
    <property type="match status" value="1"/>
</dbReference>
<dbReference type="GeneID" id="19112290"/>
<keyword evidence="1" id="KW-0472">Membrane</keyword>
<accession>M2NK86</accession>
<organism evidence="2 3">
    <name type="scientific">Baudoinia panamericana (strain UAMH 10762)</name>
    <name type="common">Angels' share fungus</name>
    <name type="synonym">Baudoinia compniacensis (strain UAMH 10762)</name>
    <dbReference type="NCBI Taxonomy" id="717646"/>
    <lineage>
        <taxon>Eukaryota</taxon>
        <taxon>Fungi</taxon>
        <taxon>Dikarya</taxon>
        <taxon>Ascomycota</taxon>
        <taxon>Pezizomycotina</taxon>
        <taxon>Dothideomycetes</taxon>
        <taxon>Dothideomycetidae</taxon>
        <taxon>Mycosphaerellales</taxon>
        <taxon>Teratosphaeriaceae</taxon>
        <taxon>Baudoinia</taxon>
    </lineage>
</organism>